<evidence type="ECO:0000313" key="2">
    <source>
        <dbReference type="EMBL" id="CUU56510.1"/>
    </source>
</evidence>
<protein>
    <recommendedName>
        <fullName evidence="4">Protein phosphatase 2C</fullName>
    </recommendedName>
</protein>
<gene>
    <name evidence="2" type="ORF">Ga0074812_10838</name>
</gene>
<evidence type="ECO:0000313" key="3">
    <source>
        <dbReference type="Proteomes" id="UP000198802"/>
    </source>
</evidence>
<evidence type="ECO:0008006" key="4">
    <source>
        <dbReference type="Google" id="ProtNLM"/>
    </source>
</evidence>
<organism evidence="2 3">
    <name type="scientific">Parafrankia irregularis</name>
    <dbReference type="NCBI Taxonomy" id="795642"/>
    <lineage>
        <taxon>Bacteria</taxon>
        <taxon>Bacillati</taxon>
        <taxon>Actinomycetota</taxon>
        <taxon>Actinomycetes</taxon>
        <taxon>Frankiales</taxon>
        <taxon>Frankiaceae</taxon>
        <taxon>Parafrankia</taxon>
    </lineage>
</organism>
<reference evidence="3" key="1">
    <citation type="submission" date="2015-11" db="EMBL/GenBank/DDBJ databases">
        <authorList>
            <person name="Varghese N."/>
        </authorList>
    </citation>
    <scope>NUCLEOTIDE SEQUENCE [LARGE SCALE GENOMIC DNA]</scope>
    <source>
        <strain evidence="3">DSM 45899</strain>
    </source>
</reference>
<dbReference type="EMBL" id="FAOZ01000008">
    <property type="protein sequence ID" value="CUU56510.1"/>
    <property type="molecule type" value="Genomic_DNA"/>
</dbReference>
<evidence type="ECO:0000256" key="1">
    <source>
        <dbReference type="SAM" id="MobiDB-lite"/>
    </source>
</evidence>
<feature type="compositionally biased region" description="Low complexity" evidence="1">
    <location>
        <begin position="132"/>
        <end position="141"/>
    </location>
</feature>
<proteinExistence type="predicted"/>
<name>A0A0S4QN92_9ACTN</name>
<keyword evidence="3" id="KW-1185">Reference proteome</keyword>
<accession>A0A0S4QN92</accession>
<dbReference type="AlphaFoldDB" id="A0A0S4QN92"/>
<dbReference type="Proteomes" id="UP000198802">
    <property type="component" value="Unassembled WGS sequence"/>
</dbReference>
<sequence>MRTTVARSWSFKAHNEDTCGSRADGAWVIDGASALEPGPLLDGLPGPAWVSILAGAYLSEVDWDGQALRDVLVELIEHLIERGRRAGLVDAGTARSSGFPTAAISLVRQRGVLLDVCLLGDAPVVLSGFASPATTTSTADSDGPDGPDGPDGQPMVLTDPQYDDVERELLGRVRASLDRGDDPATAYGRLHETLLDHRRRRNTDAGAWILGDVPAAAAHARCLSVPLTGDAEVLICSDGFGRLVEPFGLVDGYGALLAAVRHGAAGELVERLRAVEAADPDRVRRPRFGASDDASVVHAVLAPILDPGGADGSQ</sequence>
<feature type="region of interest" description="Disordered" evidence="1">
    <location>
        <begin position="132"/>
        <end position="159"/>
    </location>
</feature>